<keyword evidence="7" id="KW-0129">CBS domain</keyword>
<dbReference type="InterPro" id="IPR046342">
    <property type="entry name" value="CBS_dom_sf"/>
</dbReference>
<dbReference type="Gene3D" id="3.10.580.10">
    <property type="entry name" value="CBS-domain"/>
    <property type="match status" value="1"/>
</dbReference>
<comment type="subcellular location">
    <subcellularLocation>
        <location evidence="1">Cell membrane</location>
        <topology evidence="1">Multi-pass membrane protein</topology>
    </subcellularLocation>
</comment>
<dbReference type="PANTHER" id="PTHR43099">
    <property type="entry name" value="UPF0053 PROTEIN YRKA"/>
    <property type="match status" value="1"/>
</dbReference>
<evidence type="ECO:0000256" key="3">
    <source>
        <dbReference type="ARBA" id="ARBA00022692"/>
    </source>
</evidence>
<keyword evidence="4" id="KW-0677">Repeat</keyword>
<name>A0A1I7MH67_9MICC</name>
<dbReference type="InterPro" id="IPR051676">
    <property type="entry name" value="UPF0053_domain"/>
</dbReference>
<evidence type="ECO:0000256" key="6">
    <source>
        <dbReference type="ARBA" id="ARBA00023136"/>
    </source>
</evidence>
<keyword evidence="13" id="KW-1185">Reference proteome</keyword>
<proteinExistence type="predicted"/>
<gene>
    <name evidence="12" type="ORF">SAMN04487966_102268</name>
</gene>
<evidence type="ECO:0000256" key="1">
    <source>
        <dbReference type="ARBA" id="ARBA00004651"/>
    </source>
</evidence>
<evidence type="ECO:0000256" key="5">
    <source>
        <dbReference type="ARBA" id="ARBA00022989"/>
    </source>
</evidence>
<dbReference type="PANTHER" id="PTHR43099:SF5">
    <property type="entry name" value="HLYC_CORC FAMILY TRANSPORTER"/>
    <property type="match status" value="1"/>
</dbReference>
<dbReference type="RefSeq" id="WP_091694754.1">
    <property type="nucleotide sequence ID" value="NZ_CAMIGK010000001.1"/>
</dbReference>
<reference evidence="12 13" key="1">
    <citation type="submission" date="2016-10" db="EMBL/GenBank/DDBJ databases">
        <authorList>
            <person name="de Groot N.N."/>
        </authorList>
    </citation>
    <scope>NUCLEOTIDE SEQUENCE [LARGE SCALE GENOMIC DNA]</scope>
    <source>
        <strain evidence="12 13">CGMCC 1.7054</strain>
    </source>
</reference>
<keyword evidence="3 8" id="KW-0812">Transmembrane</keyword>
<feature type="domain" description="CBS" evidence="10">
    <location>
        <begin position="283"/>
        <end position="342"/>
    </location>
</feature>
<evidence type="ECO:0000259" key="10">
    <source>
        <dbReference type="PROSITE" id="PS51371"/>
    </source>
</evidence>
<keyword evidence="2" id="KW-1003">Cell membrane</keyword>
<dbReference type="InterPro" id="IPR044751">
    <property type="entry name" value="Ion_transp-like_CBS"/>
</dbReference>
<dbReference type="Proteomes" id="UP000198881">
    <property type="component" value="Unassembled WGS sequence"/>
</dbReference>
<dbReference type="Pfam" id="PF00571">
    <property type="entry name" value="CBS"/>
    <property type="match status" value="1"/>
</dbReference>
<dbReference type="OrthoDB" id="110231at2"/>
<dbReference type="PROSITE" id="PS51846">
    <property type="entry name" value="CNNM"/>
    <property type="match status" value="1"/>
</dbReference>
<dbReference type="InterPro" id="IPR002550">
    <property type="entry name" value="CNNM"/>
</dbReference>
<protein>
    <submittedName>
        <fullName evidence="12">Hemolysin, contains CBS domains</fullName>
    </submittedName>
</protein>
<dbReference type="SUPFAM" id="SSF54631">
    <property type="entry name" value="CBS-domain pair"/>
    <property type="match status" value="1"/>
</dbReference>
<feature type="transmembrane region" description="Helical" evidence="9">
    <location>
        <begin position="6"/>
        <end position="29"/>
    </location>
</feature>
<keyword evidence="6 8" id="KW-0472">Membrane</keyword>
<evidence type="ECO:0000256" key="8">
    <source>
        <dbReference type="PROSITE-ProRule" id="PRU01193"/>
    </source>
</evidence>
<sequence>MSEDVMGIVWLVVLLLANAFFVGGEFAVMGARRSQIEPKAESGSARAKTALFAMEHVSQMLAVCQLGITVCSLLILNVAEPAIHHLLVIPLEAVGVPTGVADVSAFVIALLIVTFLHVTFGEMVPKNMAVSMADKAVLLLATPLVWISRILHPVIWVLNHTANLVLRAMKVEPQDEVTSTYTLEEVQSIVAESTRTGLVDDGSGLISGALEFSDYTAESVMVPVSDVVTLPADVDPRSFEIAVGRTGFSRFVLQDTDGAYTGYLHLKDVMTVPESRYEESVPVTKVRSLANVGAQDEIEDALSLMQRTGSHLARVISASGQTVGVLFLEDVLEVLVGEIHDATQAQNASRIRGRKQSSESR</sequence>
<evidence type="ECO:0000256" key="9">
    <source>
        <dbReference type="SAM" id="Phobius"/>
    </source>
</evidence>
<evidence type="ECO:0000256" key="4">
    <source>
        <dbReference type="ARBA" id="ARBA00022737"/>
    </source>
</evidence>
<evidence type="ECO:0000256" key="7">
    <source>
        <dbReference type="PROSITE-ProRule" id="PRU00703"/>
    </source>
</evidence>
<dbReference type="AlphaFoldDB" id="A0A1I7MH67"/>
<evidence type="ECO:0000313" key="13">
    <source>
        <dbReference type="Proteomes" id="UP000198881"/>
    </source>
</evidence>
<dbReference type="GO" id="GO:0005886">
    <property type="term" value="C:plasma membrane"/>
    <property type="evidence" value="ECO:0007669"/>
    <property type="project" value="UniProtKB-SubCell"/>
</dbReference>
<evidence type="ECO:0000313" key="12">
    <source>
        <dbReference type="EMBL" id="SFV21265.1"/>
    </source>
</evidence>
<feature type="transmembrane region" description="Helical" evidence="9">
    <location>
        <begin position="136"/>
        <end position="158"/>
    </location>
</feature>
<dbReference type="InterPro" id="IPR000644">
    <property type="entry name" value="CBS_dom"/>
</dbReference>
<evidence type="ECO:0000256" key="2">
    <source>
        <dbReference type="ARBA" id="ARBA00022475"/>
    </source>
</evidence>
<feature type="transmembrane region" description="Helical" evidence="9">
    <location>
        <begin position="60"/>
        <end position="83"/>
    </location>
</feature>
<keyword evidence="5 8" id="KW-1133">Transmembrane helix</keyword>
<dbReference type="CDD" id="cd04590">
    <property type="entry name" value="CBS_pair_CorC_HlyC_assoc"/>
    <property type="match status" value="1"/>
</dbReference>
<evidence type="ECO:0000259" key="11">
    <source>
        <dbReference type="PROSITE" id="PS51846"/>
    </source>
</evidence>
<organism evidence="12 13">
    <name type="scientific">Micrococcus terreus</name>
    <dbReference type="NCBI Taxonomy" id="574650"/>
    <lineage>
        <taxon>Bacteria</taxon>
        <taxon>Bacillati</taxon>
        <taxon>Actinomycetota</taxon>
        <taxon>Actinomycetes</taxon>
        <taxon>Micrococcales</taxon>
        <taxon>Micrococcaceae</taxon>
        <taxon>Micrococcus</taxon>
    </lineage>
</organism>
<dbReference type="PROSITE" id="PS51371">
    <property type="entry name" value="CBS"/>
    <property type="match status" value="1"/>
</dbReference>
<dbReference type="Pfam" id="PF01595">
    <property type="entry name" value="CNNM"/>
    <property type="match status" value="1"/>
</dbReference>
<accession>A0A1I7MH67</accession>
<feature type="domain" description="CNNM transmembrane" evidence="11">
    <location>
        <begin position="1"/>
        <end position="203"/>
    </location>
</feature>
<dbReference type="STRING" id="574650.SAMN04487966_102268"/>
<dbReference type="EMBL" id="FPCG01000002">
    <property type="protein sequence ID" value="SFV21265.1"/>
    <property type="molecule type" value="Genomic_DNA"/>
</dbReference>
<feature type="transmembrane region" description="Helical" evidence="9">
    <location>
        <begin position="103"/>
        <end position="124"/>
    </location>
</feature>